<evidence type="ECO:0000313" key="2">
    <source>
        <dbReference type="EMBL" id="GFQ77015.1"/>
    </source>
</evidence>
<dbReference type="Proteomes" id="UP000887116">
    <property type="component" value="Unassembled WGS sequence"/>
</dbReference>
<evidence type="ECO:0000256" key="1">
    <source>
        <dbReference type="SAM" id="MobiDB-lite"/>
    </source>
</evidence>
<accession>A0A8X6KIE2</accession>
<evidence type="ECO:0000313" key="3">
    <source>
        <dbReference type="Proteomes" id="UP000887116"/>
    </source>
</evidence>
<organism evidence="2 3">
    <name type="scientific">Trichonephila clavata</name>
    <name type="common">Joro spider</name>
    <name type="synonym">Nephila clavata</name>
    <dbReference type="NCBI Taxonomy" id="2740835"/>
    <lineage>
        <taxon>Eukaryota</taxon>
        <taxon>Metazoa</taxon>
        <taxon>Ecdysozoa</taxon>
        <taxon>Arthropoda</taxon>
        <taxon>Chelicerata</taxon>
        <taxon>Arachnida</taxon>
        <taxon>Araneae</taxon>
        <taxon>Araneomorphae</taxon>
        <taxon>Entelegynae</taxon>
        <taxon>Araneoidea</taxon>
        <taxon>Nephilidae</taxon>
        <taxon>Trichonephila</taxon>
    </lineage>
</organism>
<proteinExistence type="predicted"/>
<protein>
    <submittedName>
        <fullName evidence="2">Uncharacterized protein</fullName>
    </submittedName>
</protein>
<feature type="region of interest" description="Disordered" evidence="1">
    <location>
        <begin position="1"/>
        <end position="21"/>
    </location>
</feature>
<comment type="caution">
    <text evidence="2">The sequence shown here is derived from an EMBL/GenBank/DDBJ whole genome shotgun (WGS) entry which is preliminary data.</text>
</comment>
<keyword evidence="3" id="KW-1185">Reference proteome</keyword>
<reference evidence="2" key="1">
    <citation type="submission" date="2020-07" db="EMBL/GenBank/DDBJ databases">
        <title>Multicomponent nature underlies the extraordinary mechanical properties of spider dragline silk.</title>
        <authorList>
            <person name="Kono N."/>
            <person name="Nakamura H."/>
            <person name="Mori M."/>
            <person name="Yoshida Y."/>
            <person name="Ohtoshi R."/>
            <person name="Malay A.D."/>
            <person name="Moran D.A.P."/>
            <person name="Tomita M."/>
            <person name="Numata K."/>
            <person name="Arakawa K."/>
        </authorList>
    </citation>
    <scope>NUCLEOTIDE SEQUENCE</scope>
</reference>
<dbReference type="OrthoDB" id="8063408at2759"/>
<gene>
    <name evidence="2" type="ORF">TNCT_379631</name>
</gene>
<sequence>MIPSAIQPVPHTADMPIPDPPKKYEIEKDYVKEEFIKLGTSHDPDFEAEDLNESRKLNQAKLRDLVRDPDLPKQKADLLASRLQYTQWNLLLPGVKITEYRTRETNLLNFFEKNMWLHVLMSMS</sequence>
<dbReference type="EMBL" id="BMAO01001932">
    <property type="protein sequence ID" value="GFQ77015.1"/>
    <property type="molecule type" value="Genomic_DNA"/>
</dbReference>
<dbReference type="AlphaFoldDB" id="A0A8X6KIE2"/>
<name>A0A8X6KIE2_TRICU</name>